<dbReference type="EMBL" id="UINC01226497">
    <property type="protein sequence ID" value="SVE57005.1"/>
    <property type="molecule type" value="Genomic_DNA"/>
</dbReference>
<proteinExistence type="predicted"/>
<dbReference type="AlphaFoldDB" id="A0A383EL53"/>
<reference evidence="1" key="1">
    <citation type="submission" date="2018-05" db="EMBL/GenBank/DDBJ databases">
        <authorList>
            <person name="Lanie J.A."/>
            <person name="Ng W.-L."/>
            <person name="Kazmierczak K.M."/>
            <person name="Andrzejewski T.M."/>
            <person name="Davidsen T.M."/>
            <person name="Wayne K.J."/>
            <person name="Tettelin H."/>
            <person name="Glass J.I."/>
            <person name="Rusch D."/>
            <person name="Podicherti R."/>
            <person name="Tsui H.-C.T."/>
            <person name="Winkler M.E."/>
        </authorList>
    </citation>
    <scope>NUCLEOTIDE SEQUENCE</scope>
</reference>
<sequence length="103" mass="11425">MKPDFASIMYCAGCPGTILNLKGKTCCLRDTIFLSFTQTISIGSLTKHVWSVELEIVADKVSRTTGSIFRNISPKVNFPKNFASVNFLRPCLIIIQKNSPKVI</sequence>
<accession>A0A383EL53</accession>
<gene>
    <name evidence="1" type="ORF">METZ01_LOCUS509859</name>
</gene>
<name>A0A383EL53_9ZZZZ</name>
<organism evidence="1">
    <name type="scientific">marine metagenome</name>
    <dbReference type="NCBI Taxonomy" id="408172"/>
    <lineage>
        <taxon>unclassified sequences</taxon>
        <taxon>metagenomes</taxon>
        <taxon>ecological metagenomes</taxon>
    </lineage>
</organism>
<evidence type="ECO:0000313" key="1">
    <source>
        <dbReference type="EMBL" id="SVE57005.1"/>
    </source>
</evidence>
<protein>
    <submittedName>
        <fullName evidence="1">Uncharacterized protein</fullName>
    </submittedName>
</protein>